<feature type="region of interest" description="Disordered" evidence="1">
    <location>
        <begin position="312"/>
        <end position="331"/>
    </location>
</feature>
<accession>A0AAE9EHG7</accession>
<protein>
    <submittedName>
        <fullName evidence="2">Uncharacterized protein</fullName>
    </submittedName>
</protein>
<name>A0AAE9EHG7_CAEBR</name>
<proteinExistence type="predicted"/>
<feature type="region of interest" description="Disordered" evidence="1">
    <location>
        <begin position="246"/>
        <end position="265"/>
    </location>
</feature>
<feature type="region of interest" description="Disordered" evidence="1">
    <location>
        <begin position="170"/>
        <end position="239"/>
    </location>
</feature>
<feature type="compositionally biased region" description="Polar residues" evidence="1">
    <location>
        <begin position="230"/>
        <end position="239"/>
    </location>
</feature>
<evidence type="ECO:0000313" key="3">
    <source>
        <dbReference type="Proteomes" id="UP000829354"/>
    </source>
</evidence>
<feature type="region of interest" description="Disordered" evidence="1">
    <location>
        <begin position="61"/>
        <end position="84"/>
    </location>
</feature>
<keyword evidence="3" id="KW-1185">Reference proteome</keyword>
<dbReference type="AlphaFoldDB" id="A0AAE9EHG7"/>
<feature type="compositionally biased region" description="Low complexity" evidence="1">
    <location>
        <begin position="204"/>
        <end position="220"/>
    </location>
</feature>
<feature type="compositionally biased region" description="Low complexity" evidence="1">
    <location>
        <begin position="374"/>
        <end position="383"/>
    </location>
</feature>
<sequence length="447" mass="49941">MPDAYFQQGSTMTMNARRQYRSVAFGTWKVGGARNLTERRSEEPVSRLKCSSPELHHLSTAAASSTISPITGSSTLGPSSGLLSVDKRHSRLGESSPNLSRIHHTHTQLSLGLPNKMNHTNDFFSSTEYCQYVSSRDDIDSFNGNSTGKSTEPIQAAFLRKSRKDGGGLLHLDDVSTSHHLHQQSKSARNLKYSQSSRRKYEQTNSGSSTDDSDRGSGTSAHHRSHSAGPHTTYSTTSTHAISTTEMNRSGVMPRGGAGSNGESNTTFLRATKRFFKKIYTSATLPKKQNSTSVDNFQKSSVFFDDENHQMHHNQIERMQKKAPLSSDENDYSNHLDDDYDDEFQMMRSENATMDISYPDSGFEMDRASTPEQSSVSMTSTSKSGDEPVNFNNLFEQLKREMKEMRERDAQILADLQRVETQIQTVKQAQILASLQDEFEPVESMQL</sequence>
<gene>
    <name evidence="2" type="ORF">L5515_014944</name>
</gene>
<dbReference type="EMBL" id="CP092621">
    <property type="protein sequence ID" value="UMM19264.1"/>
    <property type="molecule type" value="Genomic_DNA"/>
</dbReference>
<feature type="region of interest" description="Disordered" evidence="1">
    <location>
        <begin position="365"/>
        <end position="390"/>
    </location>
</feature>
<reference evidence="2 3" key="1">
    <citation type="submission" date="2022-04" db="EMBL/GenBank/DDBJ databases">
        <title>Chromosome-level reference genomes for two strains of Caenorhabditis briggsae: an improved platform for comparative genomics.</title>
        <authorList>
            <person name="Stevens L."/>
            <person name="Andersen E."/>
        </authorList>
    </citation>
    <scope>NUCLEOTIDE SEQUENCE [LARGE SCALE GENOMIC DNA]</scope>
    <source>
        <strain evidence="2">VX34</strain>
        <tissue evidence="2">Whole-organism</tissue>
    </source>
</reference>
<evidence type="ECO:0000313" key="2">
    <source>
        <dbReference type="EMBL" id="UMM19264.1"/>
    </source>
</evidence>
<feature type="compositionally biased region" description="Polar residues" evidence="1">
    <location>
        <begin position="184"/>
        <end position="196"/>
    </location>
</feature>
<organism evidence="2 3">
    <name type="scientific">Caenorhabditis briggsae</name>
    <dbReference type="NCBI Taxonomy" id="6238"/>
    <lineage>
        <taxon>Eukaryota</taxon>
        <taxon>Metazoa</taxon>
        <taxon>Ecdysozoa</taxon>
        <taxon>Nematoda</taxon>
        <taxon>Chromadorea</taxon>
        <taxon>Rhabditida</taxon>
        <taxon>Rhabditina</taxon>
        <taxon>Rhabditomorpha</taxon>
        <taxon>Rhabditoidea</taxon>
        <taxon>Rhabditidae</taxon>
        <taxon>Peloderinae</taxon>
        <taxon>Caenorhabditis</taxon>
    </lineage>
</organism>
<evidence type="ECO:0000256" key="1">
    <source>
        <dbReference type="SAM" id="MobiDB-lite"/>
    </source>
</evidence>
<dbReference type="Proteomes" id="UP000829354">
    <property type="component" value="Chromosome II"/>
</dbReference>